<evidence type="ECO:0000313" key="2">
    <source>
        <dbReference type="Proteomes" id="UP000221165"/>
    </source>
</evidence>
<comment type="caution">
    <text evidence="1">The sequence shown here is derived from an EMBL/GenBank/DDBJ whole genome shotgun (WGS) entry which is preliminary data.</text>
</comment>
<evidence type="ECO:0000313" key="1">
    <source>
        <dbReference type="EMBL" id="PHJ26095.1"/>
    </source>
</evidence>
<name>A0A2C6LHW4_9APIC</name>
<sequence length="17" mass="2127">MRIDMARRLDPEHLYIP</sequence>
<gene>
    <name evidence="1" type="ORF">CSUI_000058</name>
</gene>
<proteinExistence type="predicted"/>
<protein>
    <submittedName>
        <fullName evidence="1">Uncharacterized protein</fullName>
    </submittedName>
</protein>
<organism evidence="1 2">
    <name type="scientific">Cystoisospora suis</name>
    <dbReference type="NCBI Taxonomy" id="483139"/>
    <lineage>
        <taxon>Eukaryota</taxon>
        <taxon>Sar</taxon>
        <taxon>Alveolata</taxon>
        <taxon>Apicomplexa</taxon>
        <taxon>Conoidasida</taxon>
        <taxon>Coccidia</taxon>
        <taxon>Eucoccidiorida</taxon>
        <taxon>Eimeriorina</taxon>
        <taxon>Sarcocystidae</taxon>
        <taxon>Cystoisospora</taxon>
    </lineage>
</organism>
<keyword evidence="2" id="KW-1185">Reference proteome</keyword>
<accession>A0A2C6LHW4</accession>
<reference evidence="1 2" key="1">
    <citation type="journal article" date="2017" name="Int. J. Parasitol.">
        <title>The genome of the protozoan parasite Cystoisospora suis and a reverse vaccinology approach to identify vaccine candidates.</title>
        <authorList>
            <person name="Palmieri N."/>
            <person name="Shrestha A."/>
            <person name="Ruttkowski B."/>
            <person name="Beck T."/>
            <person name="Vogl C."/>
            <person name="Tomley F."/>
            <person name="Blake D.P."/>
            <person name="Joachim A."/>
        </authorList>
    </citation>
    <scope>NUCLEOTIDE SEQUENCE [LARGE SCALE GENOMIC DNA]</scope>
    <source>
        <strain evidence="1 2">Wien I</strain>
    </source>
</reference>
<dbReference type="EMBL" id="MIGC01000023">
    <property type="protein sequence ID" value="PHJ26095.1"/>
    <property type="molecule type" value="Genomic_DNA"/>
</dbReference>
<dbReference type="VEuPathDB" id="ToxoDB:CSUI_000058"/>
<dbReference type="AlphaFoldDB" id="A0A2C6LHW4"/>
<dbReference type="Proteomes" id="UP000221165">
    <property type="component" value="Unassembled WGS sequence"/>
</dbReference>